<sequence length="181" mass="20601">MRKIHFIQIFSGIMILLLIGCAGEEGENLEVLVFSESLFDEVAQSEIDDLVGDLWNSKSEMKPVESQFFLPLHERLLIEIASHNGDILLVNDEVLDMTVDSEGLYAFDDYFPEDLLQVPDVVLDSLPEDDQSNVYAYPLHHSDVFSELLNDEKLYAIVPIYVDDPDSSFALLEGFIEKEKR</sequence>
<protein>
    <submittedName>
        <fullName evidence="1">Uncharacterized protein</fullName>
    </submittedName>
</protein>
<accession>A0A3A9K7H6</accession>
<name>A0A3A9K7H6_9BACI</name>
<gene>
    <name evidence="1" type="ORF">CR203_06745</name>
</gene>
<comment type="caution">
    <text evidence="1">The sequence shown here is derived from an EMBL/GenBank/DDBJ whole genome shotgun (WGS) entry which is preliminary data.</text>
</comment>
<keyword evidence="2" id="KW-1185">Reference proteome</keyword>
<evidence type="ECO:0000313" key="1">
    <source>
        <dbReference type="EMBL" id="RKL68179.1"/>
    </source>
</evidence>
<dbReference type="EMBL" id="PDOE01000002">
    <property type="protein sequence ID" value="RKL68179.1"/>
    <property type="molecule type" value="Genomic_DNA"/>
</dbReference>
<evidence type="ECO:0000313" key="2">
    <source>
        <dbReference type="Proteomes" id="UP000281498"/>
    </source>
</evidence>
<dbReference type="RefSeq" id="WP_110938519.1">
    <property type="nucleotide sequence ID" value="NZ_KZ614147.1"/>
</dbReference>
<proteinExistence type="predicted"/>
<reference evidence="1 2" key="1">
    <citation type="submission" date="2017-10" db="EMBL/GenBank/DDBJ databases">
        <title>Bacillus sp. nov., a halophilic bacterium isolated from a Keqin Lake.</title>
        <authorList>
            <person name="Wang H."/>
        </authorList>
    </citation>
    <scope>NUCLEOTIDE SEQUENCE [LARGE SCALE GENOMIC DNA]</scope>
    <source>
        <strain evidence="1 2">KCTC 13187</strain>
    </source>
</reference>
<dbReference type="PROSITE" id="PS51257">
    <property type="entry name" value="PROKAR_LIPOPROTEIN"/>
    <property type="match status" value="1"/>
</dbReference>
<dbReference type="Proteomes" id="UP000281498">
    <property type="component" value="Unassembled WGS sequence"/>
</dbReference>
<organism evidence="1 2">
    <name type="scientific">Salipaludibacillus neizhouensis</name>
    <dbReference type="NCBI Taxonomy" id="885475"/>
    <lineage>
        <taxon>Bacteria</taxon>
        <taxon>Bacillati</taxon>
        <taxon>Bacillota</taxon>
        <taxon>Bacilli</taxon>
        <taxon>Bacillales</taxon>
        <taxon>Bacillaceae</taxon>
    </lineage>
</organism>
<dbReference type="AlphaFoldDB" id="A0A3A9K7H6"/>
<dbReference type="OrthoDB" id="2878458at2"/>